<dbReference type="InterPro" id="IPR044861">
    <property type="entry name" value="IPNS-like_FE2OG_OXY"/>
</dbReference>
<dbReference type="GO" id="GO:0005506">
    <property type="term" value="F:iron ion binding"/>
    <property type="evidence" value="ECO:0007669"/>
    <property type="project" value="InterPro"/>
</dbReference>
<keyword evidence="5" id="KW-0560">Oxidoreductase</keyword>
<keyword evidence="6" id="KW-0408">Iron</keyword>
<dbReference type="Gene3D" id="2.60.120.620">
    <property type="entry name" value="q2cbj1_9rhob like domain"/>
    <property type="match status" value="1"/>
</dbReference>
<evidence type="ECO:0000313" key="9">
    <source>
        <dbReference type="Proteomes" id="UP000694867"/>
    </source>
</evidence>
<evidence type="ECO:0000256" key="7">
    <source>
        <dbReference type="ARBA" id="ARBA00023180"/>
    </source>
</evidence>
<dbReference type="KEGG" id="goe:100903000"/>
<dbReference type="Proteomes" id="UP000694867">
    <property type="component" value="Unplaced"/>
</dbReference>
<keyword evidence="7" id="KW-0325">Glycoprotein</keyword>
<dbReference type="GO" id="GO:0008475">
    <property type="term" value="F:procollagen-lysine 5-dioxygenase activity"/>
    <property type="evidence" value="ECO:0007669"/>
    <property type="project" value="TreeGrafter"/>
</dbReference>
<dbReference type="PANTHER" id="PTHR10730:SF45">
    <property type="entry name" value="PROCOLLAGEN-LYSINE,2-OXOGLUTARATE 5-DIOXYGENASE"/>
    <property type="match status" value="1"/>
</dbReference>
<protein>
    <submittedName>
        <fullName evidence="10">Procollagen-lysine,2-oxoglutarate 5-dioxygenase</fullName>
    </submittedName>
</protein>
<dbReference type="GeneID" id="100903000"/>
<accession>A0AAJ7SGJ9</accession>
<dbReference type="CTD" id="39265"/>
<keyword evidence="4" id="KW-0223">Dioxygenase</keyword>
<dbReference type="InterPro" id="IPR057589">
    <property type="entry name" value="GT_PLOD"/>
</dbReference>
<evidence type="ECO:0000256" key="6">
    <source>
        <dbReference type="ARBA" id="ARBA00023004"/>
    </source>
</evidence>
<keyword evidence="2" id="KW-0479">Metal-binding</keyword>
<dbReference type="PROSITE" id="PS51471">
    <property type="entry name" value="FE2OG_OXY"/>
    <property type="match status" value="1"/>
</dbReference>
<dbReference type="InterPro" id="IPR006620">
    <property type="entry name" value="Pro_4_hyd_alph"/>
</dbReference>
<dbReference type="GO" id="GO:0031418">
    <property type="term" value="F:L-ascorbic acid binding"/>
    <property type="evidence" value="ECO:0007669"/>
    <property type="project" value="InterPro"/>
</dbReference>
<dbReference type="Pfam" id="PF03171">
    <property type="entry name" value="2OG-FeII_Oxy"/>
    <property type="match status" value="1"/>
</dbReference>
<dbReference type="SMART" id="SM00702">
    <property type="entry name" value="P4Hc"/>
    <property type="match status" value="1"/>
</dbReference>
<evidence type="ECO:0000313" key="10">
    <source>
        <dbReference type="RefSeq" id="XP_028968240.1"/>
    </source>
</evidence>
<name>A0AAJ7SGJ9_9ACAR</name>
<sequence length="627" mass="71474">MFVDSYDVIFTGNKQDILEKFFALDADAVFSAEGFCWPDASLENKYPESDGKKYLNSGGFVGFAPAIHKIATHVAIQDEDDDQLFYTKIYLDPSLRESLRIRLDNKSTIFQNLNGAVGDVSISEDAYPKVKNTAYGTEPIVIHGNGPSKVALNSLANYLAGAWKNGEGCLVCEDRITLGTDTVSTRMPQVTVGIFIEEATPFFDEFLDHFIELDYPKEKISLFIHRGVDYHNERLRQFVENGAASYAKLEMTSTDDLLEWKARERALEVCLLDACDFYLNLDSRVHLTNRKVLQHLIAKDRNFIAPLVMRTGQAWSNFWGALTSEGFYARSHDYMEIVKGEKKGIWNVPYIGEVYLIKASVFSKKPLSYVNGALDPDMALCKNLRERGIFMYVDNMEDFGFLINSEHFDTSKKHPDFYEIYNNQFAWALRYIHKEYKDIFSNHTGVLRQPCHDVFWFPLASPTFCTHLIEIMENHGGWSDGTNSDPRLAGGYENVPTRDIHMKQVGLEPQWLFFLREYVRPVQEHVFTGYYHDPPKAIMNFVVRYRPDEQPSLKPHHDASTYTLNLALNQAGKDFTGGGSHFIRQNCSVTSSPSGWGLLHPGRLTHYHEGLTTTSGTRYIMVSFVDP</sequence>
<evidence type="ECO:0000256" key="5">
    <source>
        <dbReference type="ARBA" id="ARBA00023002"/>
    </source>
</evidence>
<evidence type="ECO:0000256" key="4">
    <source>
        <dbReference type="ARBA" id="ARBA00022964"/>
    </source>
</evidence>
<keyword evidence="9" id="KW-1185">Reference proteome</keyword>
<gene>
    <name evidence="10" type="primary">LOC100903000</name>
</gene>
<evidence type="ECO:0000259" key="8">
    <source>
        <dbReference type="PROSITE" id="PS51471"/>
    </source>
</evidence>
<reference evidence="10" key="1">
    <citation type="submission" date="2025-08" db="UniProtKB">
        <authorList>
            <consortium name="RefSeq"/>
        </authorList>
    </citation>
    <scope>IDENTIFICATION</scope>
</reference>
<evidence type="ECO:0000256" key="2">
    <source>
        <dbReference type="ARBA" id="ARBA00022723"/>
    </source>
</evidence>
<evidence type="ECO:0000256" key="3">
    <source>
        <dbReference type="ARBA" id="ARBA00022729"/>
    </source>
</evidence>
<comment type="cofactor">
    <cofactor evidence="1">
        <name>L-ascorbate</name>
        <dbReference type="ChEBI" id="CHEBI:38290"/>
    </cofactor>
</comment>
<keyword evidence="3" id="KW-0732">Signal</keyword>
<organism evidence="9 10">
    <name type="scientific">Galendromus occidentalis</name>
    <name type="common">western predatory mite</name>
    <dbReference type="NCBI Taxonomy" id="34638"/>
    <lineage>
        <taxon>Eukaryota</taxon>
        <taxon>Metazoa</taxon>
        <taxon>Ecdysozoa</taxon>
        <taxon>Arthropoda</taxon>
        <taxon>Chelicerata</taxon>
        <taxon>Arachnida</taxon>
        <taxon>Acari</taxon>
        <taxon>Parasitiformes</taxon>
        <taxon>Mesostigmata</taxon>
        <taxon>Gamasina</taxon>
        <taxon>Phytoseioidea</taxon>
        <taxon>Phytoseiidae</taxon>
        <taxon>Typhlodrominae</taxon>
        <taxon>Galendromus</taxon>
    </lineage>
</organism>
<dbReference type="InterPro" id="IPR050757">
    <property type="entry name" value="Collagen_mod_GT25"/>
</dbReference>
<evidence type="ECO:0000256" key="1">
    <source>
        <dbReference type="ARBA" id="ARBA00001961"/>
    </source>
</evidence>
<dbReference type="GO" id="GO:0005783">
    <property type="term" value="C:endoplasmic reticulum"/>
    <property type="evidence" value="ECO:0007669"/>
    <property type="project" value="TreeGrafter"/>
</dbReference>
<dbReference type="PANTHER" id="PTHR10730">
    <property type="entry name" value="PROCOLLAGEN-LYSINE,2-OXOGLUTARATE 5-DIOXYGENASE/GLYCOSYLTRANSFERASE 25 FAMILY MEMBER"/>
    <property type="match status" value="1"/>
</dbReference>
<dbReference type="AlphaFoldDB" id="A0AAJ7SGJ9"/>
<feature type="domain" description="Fe2OG dioxygenase" evidence="8">
    <location>
        <begin position="536"/>
        <end position="627"/>
    </location>
</feature>
<dbReference type="InterPro" id="IPR005123">
    <property type="entry name" value="Oxoglu/Fe-dep_dioxygenase_dom"/>
</dbReference>
<dbReference type="Pfam" id="PF25342">
    <property type="entry name" value="GT_PLOD"/>
    <property type="match status" value="1"/>
</dbReference>
<dbReference type="RefSeq" id="XP_028968240.1">
    <property type="nucleotide sequence ID" value="XM_029112407.1"/>
</dbReference>
<proteinExistence type="predicted"/>